<reference evidence="2" key="2">
    <citation type="submission" date="2021-04" db="EMBL/GenBank/DDBJ databases">
        <authorList>
            <person name="Gilroy R."/>
        </authorList>
    </citation>
    <scope>NUCLEOTIDE SEQUENCE</scope>
    <source>
        <strain evidence="2">ChiHejej3B27-3195</strain>
    </source>
</reference>
<dbReference type="AlphaFoldDB" id="A0A9D2A9L0"/>
<organism evidence="2 3">
    <name type="scientific">Candidatus Nesterenkonia stercoripullorum</name>
    <dbReference type="NCBI Taxonomy" id="2838701"/>
    <lineage>
        <taxon>Bacteria</taxon>
        <taxon>Bacillati</taxon>
        <taxon>Actinomycetota</taxon>
        <taxon>Actinomycetes</taxon>
        <taxon>Micrococcales</taxon>
        <taxon>Micrococcaceae</taxon>
        <taxon>Nesterenkonia</taxon>
    </lineage>
</organism>
<name>A0A9D2A9L0_9MICC</name>
<evidence type="ECO:0000313" key="2">
    <source>
        <dbReference type="EMBL" id="HIX00927.1"/>
    </source>
</evidence>
<protein>
    <submittedName>
        <fullName evidence="2">Uncharacterized protein</fullName>
    </submittedName>
</protein>
<dbReference type="Proteomes" id="UP000824151">
    <property type="component" value="Unassembled WGS sequence"/>
</dbReference>
<comment type="caution">
    <text evidence="2">The sequence shown here is derived from an EMBL/GenBank/DDBJ whole genome shotgun (WGS) entry which is preliminary data.</text>
</comment>
<feature type="region of interest" description="Disordered" evidence="1">
    <location>
        <begin position="21"/>
        <end position="52"/>
    </location>
</feature>
<sequence length="83" mass="9153">MREPTRFTWRWGVFHWQAAPGLRDGPESAGSMINVTPTFRKTPPGEHWTSAKPDDLMTAVGRYAQGEGAPTTQRSRNGVGARA</sequence>
<accession>A0A9D2A9L0</accession>
<gene>
    <name evidence="2" type="ORF">H9871_12390</name>
</gene>
<proteinExistence type="predicted"/>
<evidence type="ECO:0000256" key="1">
    <source>
        <dbReference type="SAM" id="MobiDB-lite"/>
    </source>
</evidence>
<feature type="region of interest" description="Disordered" evidence="1">
    <location>
        <begin position="64"/>
        <end position="83"/>
    </location>
</feature>
<evidence type="ECO:0000313" key="3">
    <source>
        <dbReference type="Proteomes" id="UP000824151"/>
    </source>
</evidence>
<reference evidence="2" key="1">
    <citation type="journal article" date="2021" name="PeerJ">
        <title>Extensive microbial diversity within the chicken gut microbiome revealed by metagenomics and culture.</title>
        <authorList>
            <person name="Gilroy R."/>
            <person name="Ravi A."/>
            <person name="Getino M."/>
            <person name="Pursley I."/>
            <person name="Horton D.L."/>
            <person name="Alikhan N.F."/>
            <person name="Baker D."/>
            <person name="Gharbi K."/>
            <person name="Hall N."/>
            <person name="Watson M."/>
            <person name="Adriaenssens E.M."/>
            <person name="Foster-Nyarko E."/>
            <person name="Jarju S."/>
            <person name="Secka A."/>
            <person name="Antonio M."/>
            <person name="Oren A."/>
            <person name="Chaudhuri R.R."/>
            <person name="La Ragione R."/>
            <person name="Hildebrand F."/>
            <person name="Pallen M.J."/>
        </authorList>
    </citation>
    <scope>NUCLEOTIDE SEQUENCE</scope>
    <source>
        <strain evidence="2">ChiHejej3B27-3195</strain>
    </source>
</reference>
<dbReference type="EMBL" id="DXGD01000459">
    <property type="protein sequence ID" value="HIX00927.1"/>
    <property type="molecule type" value="Genomic_DNA"/>
</dbReference>